<dbReference type="InterPro" id="IPR016162">
    <property type="entry name" value="Ald_DH_N"/>
</dbReference>
<evidence type="ECO:0000259" key="2">
    <source>
        <dbReference type="Pfam" id="PF00171"/>
    </source>
</evidence>
<dbReference type="InterPro" id="IPR015590">
    <property type="entry name" value="Aldehyde_DH_dom"/>
</dbReference>
<dbReference type="CDD" id="cd07122">
    <property type="entry name" value="ALDH_F20_ACDH"/>
    <property type="match status" value="1"/>
</dbReference>
<dbReference type="AlphaFoldDB" id="A0A3S9VU00"/>
<dbReference type="Gene3D" id="3.40.309.10">
    <property type="entry name" value="Aldehyde Dehydrogenase, Chain A, domain 2"/>
    <property type="match status" value="1"/>
</dbReference>
<accession>A0A3S9VU00</accession>
<evidence type="ECO:0000256" key="1">
    <source>
        <dbReference type="ARBA" id="ARBA00023002"/>
    </source>
</evidence>
<proteinExistence type="predicted"/>
<dbReference type="SUPFAM" id="SSF53720">
    <property type="entry name" value="ALDH-like"/>
    <property type="match status" value="1"/>
</dbReference>
<evidence type="ECO:0000313" key="4">
    <source>
        <dbReference type="Proteomes" id="UP000270673"/>
    </source>
</evidence>
<keyword evidence="4" id="KW-1185">Reference proteome</keyword>
<protein>
    <submittedName>
        <fullName evidence="3">Aldehyde dehydrogenase family protein</fullName>
    </submittedName>
</protein>
<dbReference type="KEGG" id="buy:D8S85_11140"/>
<keyword evidence="1" id="KW-0560">Oxidoreductase</keyword>
<reference evidence="3 4" key="1">
    <citation type="submission" date="2018-10" db="EMBL/GenBank/DDBJ databases">
        <title>Butyricimonas faecalis sp. nov., isolated from human faeces and emended description of the genus Butyricimonas.</title>
        <authorList>
            <person name="Le Roy T."/>
            <person name="Van der Smissen P."/>
            <person name="Paquot A."/>
            <person name="Delzenne N."/>
            <person name="Muccioli G."/>
            <person name="Collet J.-F."/>
            <person name="Cani P.D."/>
        </authorList>
    </citation>
    <scope>NUCLEOTIDE SEQUENCE [LARGE SCALE GENOMIC DNA]</scope>
    <source>
        <strain evidence="3 4">H184</strain>
    </source>
</reference>
<dbReference type="InterPro" id="IPR016163">
    <property type="entry name" value="Ald_DH_C"/>
</dbReference>
<dbReference type="Proteomes" id="UP000270673">
    <property type="component" value="Chromosome"/>
</dbReference>
<evidence type="ECO:0000313" key="3">
    <source>
        <dbReference type="EMBL" id="AZS30045.1"/>
    </source>
</evidence>
<dbReference type="RefSeq" id="WP_127075063.1">
    <property type="nucleotide sequence ID" value="NZ_CP032819.1"/>
</dbReference>
<sequence>MEIKEMIERARKAQVIYDERFDQEGVDQVIKAAARTIFDHAEELARLTIDETQMGVYEDKVAKNRNKSKGVWYNLKGKKSMGILSIDERTNLIEIAKPIGVVAGITPMTNPVVTPMSKIIFALKTKNAIIIAPHPKAKQCSSAAVKLIIEAIAPFEVPEGLVQVIEEPTIEKTCELMEACDVVVATGGMPMVKSAYSSGKPSFGVGAGNVQVILDRFIDFDTAAEKVITGRSFDNGIICSGEQSFIYHKDDRQEVMDAFRRHGAYIVPEEDRDKVVNALFEDGHICRDIVGQSVQTIASKADIFVPGNTRVLVVEAHGIGRDDLICKEKMCPVMAAFSYDNFDEAIKIAKTNLFMEGNGHTAGIHSNNQANIIKAGTELSVSRLIVNAPCATTAGGSIQNGLPVTNTLGCGSWGNNSISENFTYKHLLNITRIAPLSARIHVPSDAEIWDL</sequence>
<dbReference type="PANTHER" id="PTHR11699">
    <property type="entry name" value="ALDEHYDE DEHYDROGENASE-RELATED"/>
    <property type="match status" value="1"/>
</dbReference>
<gene>
    <name evidence="3" type="ORF">D8S85_11140</name>
</gene>
<organism evidence="3 4">
    <name type="scientific">Butyricimonas faecalis</name>
    <dbReference type="NCBI Taxonomy" id="2093856"/>
    <lineage>
        <taxon>Bacteria</taxon>
        <taxon>Pseudomonadati</taxon>
        <taxon>Bacteroidota</taxon>
        <taxon>Bacteroidia</taxon>
        <taxon>Bacteroidales</taxon>
        <taxon>Odoribacteraceae</taxon>
        <taxon>Butyricimonas</taxon>
    </lineage>
</organism>
<dbReference type="GO" id="GO:0016620">
    <property type="term" value="F:oxidoreductase activity, acting on the aldehyde or oxo group of donors, NAD or NADP as acceptor"/>
    <property type="evidence" value="ECO:0007669"/>
    <property type="project" value="InterPro"/>
</dbReference>
<dbReference type="EMBL" id="CP032819">
    <property type="protein sequence ID" value="AZS30045.1"/>
    <property type="molecule type" value="Genomic_DNA"/>
</dbReference>
<dbReference type="Pfam" id="PF00171">
    <property type="entry name" value="Aldedh"/>
    <property type="match status" value="1"/>
</dbReference>
<dbReference type="Gene3D" id="3.40.605.10">
    <property type="entry name" value="Aldehyde Dehydrogenase, Chain A, domain 1"/>
    <property type="match status" value="1"/>
</dbReference>
<dbReference type="OrthoDB" id="9801156at2"/>
<name>A0A3S9VU00_9BACT</name>
<feature type="domain" description="Aldehyde dehydrogenase" evidence="2">
    <location>
        <begin position="2"/>
        <end position="394"/>
    </location>
</feature>
<dbReference type="InterPro" id="IPR016161">
    <property type="entry name" value="Ald_DH/histidinol_DH"/>
</dbReference>